<protein>
    <submittedName>
        <fullName evidence="1">Uncharacterized protein</fullName>
    </submittedName>
</protein>
<reference evidence="1 2" key="1">
    <citation type="journal article" date="2012" name="J. Virol.">
        <title>Complete Genome of Pseudomonas aeruginosa Phage PA26.</title>
        <authorList>
            <person name="Kim M.S."/>
            <person name="Cha K.E."/>
            <person name="Myung H."/>
        </authorList>
    </citation>
    <scope>NUCLEOTIDE SEQUENCE [LARGE SCALE GENOMIC DNA]</scope>
</reference>
<accession>I7DJF7</accession>
<sequence>MRTIAQLVKLGLEYYEEHKSPPYMCFVLADMFDHKQITEEEYSLCKNWVYEKIPLYASPVVLGYLVQSGLKATRENWVQFYVWAYYDLVKGDHHARQP</sequence>
<organism evidence="1 2">
    <name type="scientific">Pseudomonas phage PA26</name>
    <dbReference type="NCBI Taxonomy" id="1204542"/>
    <lineage>
        <taxon>Viruses</taxon>
        <taxon>Duplodnaviria</taxon>
        <taxon>Heunggongvirae</taxon>
        <taxon>Uroviricota</taxon>
        <taxon>Caudoviricetes</taxon>
        <taxon>Schitoviridae</taxon>
        <taxon>Migulavirinae</taxon>
        <taxon>Litunavirus</taxon>
        <taxon>Litunavirus PA26</taxon>
    </lineage>
</organism>
<dbReference type="Proteomes" id="UP000002888">
    <property type="component" value="Segment"/>
</dbReference>
<dbReference type="RefSeq" id="YP_009598360.1">
    <property type="nucleotide sequence ID" value="NC_041907.1"/>
</dbReference>
<evidence type="ECO:0000313" key="2">
    <source>
        <dbReference type="Proteomes" id="UP000002888"/>
    </source>
</evidence>
<name>I7DJF7_9CAUD</name>
<keyword evidence="2" id="KW-1185">Reference proteome</keyword>
<dbReference type="EMBL" id="JX194238">
    <property type="protein sequence ID" value="AFO70505.1"/>
    <property type="molecule type" value="Genomic_DNA"/>
</dbReference>
<dbReference type="KEGG" id="vg:40074057"/>
<dbReference type="GeneID" id="40074057"/>
<proteinExistence type="predicted"/>
<evidence type="ECO:0000313" key="1">
    <source>
        <dbReference type="EMBL" id="AFO70505.1"/>
    </source>
</evidence>